<dbReference type="SMART" id="SM00320">
    <property type="entry name" value="WD40"/>
    <property type="match status" value="6"/>
</dbReference>
<feature type="domain" description="Protein kinase" evidence="3">
    <location>
        <begin position="309"/>
        <end position="588"/>
    </location>
</feature>
<dbReference type="InterPro" id="IPR015943">
    <property type="entry name" value="WD40/YVTN_repeat-like_dom_sf"/>
</dbReference>
<evidence type="ECO:0000256" key="1">
    <source>
        <dbReference type="ARBA" id="ARBA00004419"/>
    </source>
</evidence>
<dbReference type="PROSITE" id="PS50294">
    <property type="entry name" value="WD_REPEATS_REGION"/>
    <property type="match status" value="1"/>
</dbReference>
<dbReference type="InterPro" id="IPR045133">
    <property type="entry name" value="IRE1/2-like"/>
</dbReference>
<feature type="domain" description="Protein kinase" evidence="3">
    <location>
        <begin position="23"/>
        <end position="302"/>
    </location>
</feature>
<dbReference type="Proteomes" id="UP000820818">
    <property type="component" value="Linkage Group LG3"/>
</dbReference>
<proteinExistence type="predicted"/>
<name>A0AAD5LEK5_9CRUS</name>
<dbReference type="PROSITE" id="PS50082">
    <property type="entry name" value="WD_REPEATS_2"/>
    <property type="match status" value="1"/>
</dbReference>
<dbReference type="GO" id="GO:0004674">
    <property type="term" value="F:protein serine/threonine kinase activity"/>
    <property type="evidence" value="ECO:0007669"/>
    <property type="project" value="InterPro"/>
</dbReference>
<accession>A0AAD5LEK5</accession>
<comment type="caution">
    <text evidence="4">The sequence shown here is derived from an EMBL/GenBank/DDBJ whole genome shotgun (WGS) entry which is preliminary data.</text>
</comment>
<dbReference type="GO" id="GO:0070059">
    <property type="term" value="P:intrinsic apoptotic signaling pathway in response to endoplasmic reticulum stress"/>
    <property type="evidence" value="ECO:0007669"/>
    <property type="project" value="TreeGrafter"/>
</dbReference>
<dbReference type="InterPro" id="IPR001680">
    <property type="entry name" value="WD40_rpt"/>
</dbReference>
<dbReference type="EMBL" id="WJBH02000003">
    <property type="protein sequence ID" value="KAI9561296.1"/>
    <property type="molecule type" value="Genomic_DNA"/>
</dbReference>
<dbReference type="PANTHER" id="PTHR13954">
    <property type="entry name" value="IRE1-RELATED"/>
    <property type="match status" value="1"/>
</dbReference>
<dbReference type="Gene3D" id="3.30.200.20">
    <property type="entry name" value="Phosphorylase Kinase, domain 1"/>
    <property type="match status" value="1"/>
</dbReference>
<keyword evidence="2" id="KW-0853">WD repeat</keyword>
<gene>
    <name evidence="4" type="ORF">GHT06_012252</name>
</gene>
<organism evidence="4 5">
    <name type="scientific">Daphnia sinensis</name>
    <dbReference type="NCBI Taxonomy" id="1820382"/>
    <lineage>
        <taxon>Eukaryota</taxon>
        <taxon>Metazoa</taxon>
        <taxon>Ecdysozoa</taxon>
        <taxon>Arthropoda</taxon>
        <taxon>Crustacea</taxon>
        <taxon>Branchiopoda</taxon>
        <taxon>Diplostraca</taxon>
        <taxon>Cladocera</taxon>
        <taxon>Anomopoda</taxon>
        <taxon>Daphniidae</taxon>
        <taxon>Daphnia</taxon>
        <taxon>Daphnia similis group</taxon>
    </lineage>
</organism>
<dbReference type="AlphaFoldDB" id="A0AAD5LEK5"/>
<comment type="subcellular location">
    <subcellularLocation>
        <location evidence="1">Cytoplasmic vesicle</location>
        <location evidence="1">Autophagosome</location>
    </subcellularLocation>
</comment>
<dbReference type="SUPFAM" id="SSF56112">
    <property type="entry name" value="Protein kinase-like (PK-like)"/>
    <property type="match status" value="2"/>
</dbReference>
<dbReference type="InterPro" id="IPR000719">
    <property type="entry name" value="Prot_kinase_dom"/>
</dbReference>
<dbReference type="Pfam" id="PF12894">
    <property type="entry name" value="ANAPC4_WD40"/>
    <property type="match status" value="1"/>
</dbReference>
<dbReference type="SMART" id="SM00220">
    <property type="entry name" value="S_TKc"/>
    <property type="match status" value="1"/>
</dbReference>
<evidence type="ECO:0000256" key="2">
    <source>
        <dbReference type="PROSITE-ProRule" id="PRU00221"/>
    </source>
</evidence>
<feature type="repeat" description="WD" evidence="2">
    <location>
        <begin position="882"/>
        <end position="923"/>
    </location>
</feature>
<dbReference type="GO" id="GO:0005524">
    <property type="term" value="F:ATP binding"/>
    <property type="evidence" value="ECO:0007669"/>
    <property type="project" value="InterPro"/>
</dbReference>
<dbReference type="GO" id="GO:0005776">
    <property type="term" value="C:autophagosome"/>
    <property type="evidence" value="ECO:0007669"/>
    <property type="project" value="UniProtKB-SubCell"/>
</dbReference>
<dbReference type="GO" id="GO:0004521">
    <property type="term" value="F:RNA endonuclease activity"/>
    <property type="evidence" value="ECO:0007669"/>
    <property type="project" value="InterPro"/>
</dbReference>
<dbReference type="InterPro" id="IPR011009">
    <property type="entry name" value="Kinase-like_dom_sf"/>
</dbReference>
<sequence>MLCHTNIKNADCGPHLGLTERHCHAEDLLNDLGYGTVHRGVWKGKSIAVRRIEKSHCFSNWKKNFDLHVNTLDSDNVLKVFDFEDDTSWRYFALELFGGTLEQFCNHQYRGPMPSDAQVLYQIAKGVDYLHKRGLAHGRLNPKAILISQSHPVKMKVSDFGLCQFKDFIPDCGALNMNTSLAIASDVQEDISHPKYWINSRLSRKRKSKALAESDDTFSTASATVHGDTFAAGCLFFYFLKKGLHPFGDTESILKKISRNKKPINLKKLDKTHFAFDSIEKLIQDPPTDGTQLLAIALNKFEHVLPLRIDKNKEYGRGTYGIVYAGTYEGNPVAVKEILAELFVPKDKVKEVKREVEGHSQMNHENVLKLLHIDEEKSVRYRYLVLELCAGTLTDYCEEKYNGPELPPDELVLYQIANGLHYIHSRDLVHRDIKPDNILISMTTPTKIKLSDFGLCKKVSHQETFSQSGLKGTANWMAQEMLEIKNASGNKMKELPHGTIGSDTFSAGCVFFYFLTRGTHPFGKPHLLVRENIEQNKPVEIESFIQGLQSEDNGKLALYNIIKNMIAKKDDRIPLSDVLAHLTPHRQFKETERVIPGYDKVACLFNPTKPVLACSVKHEVIFFTALNGLIPFSNWKQSKLKLQAKNTNKITALQWNVSFFNSDGNQLAAGFKNGDVTVWSYPAGNILFQMNQHLEEVTTIEWNPSRLDVLATIYRMNKKCLIWSSSLSYSKTNLIWTMEGSITCTKWISENHIALGFQNSLIEIWEIDFIQTTARCTMTFQIDDPTISIENLQWDESTRYLASRLSQGEIRIWSTDNKNCIYKTRDFNCSNFAWRPNKKVTDESEVDRRKLSQSFIFVCGTADGDVRIWNPLENEEKLRTLTRQHSKPLVLVVFSPDGLFLASADTNNKIIVWSTETWEPVFITRSPSLYSLKFSWLSTTSSADAIGYKFAFYTYGIYGSTVKVIEYAITETNDVQQPSVR</sequence>
<dbReference type="InterPro" id="IPR036322">
    <property type="entry name" value="WD40_repeat_dom_sf"/>
</dbReference>
<dbReference type="SUPFAM" id="SSF50978">
    <property type="entry name" value="WD40 repeat-like"/>
    <property type="match status" value="1"/>
</dbReference>
<dbReference type="GO" id="GO:1990604">
    <property type="term" value="C:IRE1-TRAF2-ASK1 complex"/>
    <property type="evidence" value="ECO:0007669"/>
    <property type="project" value="TreeGrafter"/>
</dbReference>
<dbReference type="InterPro" id="IPR008271">
    <property type="entry name" value="Ser/Thr_kinase_AS"/>
</dbReference>
<keyword evidence="5" id="KW-1185">Reference proteome</keyword>
<dbReference type="Gene3D" id="2.130.10.10">
    <property type="entry name" value="YVTN repeat-like/Quinoprotein amine dehydrogenase"/>
    <property type="match status" value="1"/>
</dbReference>
<evidence type="ECO:0000259" key="3">
    <source>
        <dbReference type="PROSITE" id="PS50011"/>
    </source>
</evidence>
<dbReference type="Pfam" id="PF00069">
    <property type="entry name" value="Pkinase"/>
    <property type="match status" value="2"/>
</dbReference>
<dbReference type="PROSITE" id="PS00108">
    <property type="entry name" value="PROTEIN_KINASE_ST"/>
    <property type="match status" value="1"/>
</dbReference>
<dbReference type="InterPro" id="IPR024977">
    <property type="entry name" value="Apc4-like_WD40_dom"/>
</dbReference>
<dbReference type="PANTHER" id="PTHR13954:SF6">
    <property type="entry name" value="NON-SPECIFIC SERINE_THREONINE PROTEIN KINASE"/>
    <property type="match status" value="1"/>
</dbReference>
<dbReference type="PROSITE" id="PS50011">
    <property type="entry name" value="PROTEIN_KINASE_DOM"/>
    <property type="match status" value="2"/>
</dbReference>
<dbReference type="GO" id="GO:0051082">
    <property type="term" value="F:unfolded protein binding"/>
    <property type="evidence" value="ECO:0007669"/>
    <property type="project" value="TreeGrafter"/>
</dbReference>
<evidence type="ECO:0000313" key="4">
    <source>
        <dbReference type="EMBL" id="KAI9561296.1"/>
    </source>
</evidence>
<dbReference type="Pfam" id="PF00400">
    <property type="entry name" value="WD40"/>
    <property type="match status" value="1"/>
</dbReference>
<reference evidence="4 5" key="1">
    <citation type="submission" date="2022-05" db="EMBL/GenBank/DDBJ databases">
        <title>A multi-omics perspective on studying reproductive biology in Daphnia sinensis.</title>
        <authorList>
            <person name="Jia J."/>
        </authorList>
    </citation>
    <scope>NUCLEOTIDE SEQUENCE [LARGE SCALE GENOMIC DNA]</scope>
    <source>
        <strain evidence="4 5">WSL</strain>
    </source>
</reference>
<evidence type="ECO:0000313" key="5">
    <source>
        <dbReference type="Proteomes" id="UP000820818"/>
    </source>
</evidence>
<dbReference type="Gene3D" id="1.10.510.10">
    <property type="entry name" value="Transferase(Phosphotransferase) domain 1"/>
    <property type="match status" value="2"/>
</dbReference>
<dbReference type="GO" id="GO:0036498">
    <property type="term" value="P:IRE1-mediated unfolded protein response"/>
    <property type="evidence" value="ECO:0007669"/>
    <property type="project" value="TreeGrafter"/>
</dbReference>
<protein>
    <recommendedName>
        <fullName evidence="3">Protein kinase domain-containing protein</fullName>
    </recommendedName>
</protein>